<evidence type="ECO:0000256" key="5">
    <source>
        <dbReference type="ARBA" id="ARBA00022679"/>
    </source>
</evidence>
<evidence type="ECO:0000256" key="9">
    <source>
        <dbReference type="ARBA" id="ARBA00023014"/>
    </source>
</evidence>
<dbReference type="PANTHER" id="PTHR11601:SF34">
    <property type="entry name" value="CYSTEINE DESULFURASE"/>
    <property type="match status" value="1"/>
</dbReference>
<dbReference type="AlphaFoldDB" id="A0A1H4BCA6"/>
<evidence type="ECO:0000256" key="4">
    <source>
        <dbReference type="ARBA" id="ARBA00013558"/>
    </source>
</evidence>
<comment type="catalytic activity">
    <reaction evidence="10">
        <text>(sulfur carrier)-H + L-cysteine = (sulfur carrier)-SH + L-alanine</text>
        <dbReference type="Rhea" id="RHEA:43892"/>
        <dbReference type="Rhea" id="RHEA-COMP:14737"/>
        <dbReference type="Rhea" id="RHEA-COMP:14739"/>
        <dbReference type="ChEBI" id="CHEBI:29917"/>
        <dbReference type="ChEBI" id="CHEBI:35235"/>
        <dbReference type="ChEBI" id="CHEBI:57972"/>
        <dbReference type="ChEBI" id="CHEBI:64428"/>
        <dbReference type="EC" id="2.8.1.7"/>
    </reaction>
</comment>
<dbReference type="InterPro" id="IPR000192">
    <property type="entry name" value="Aminotrans_V_dom"/>
</dbReference>
<dbReference type="InterPro" id="IPR015422">
    <property type="entry name" value="PyrdxlP-dep_Trfase_small"/>
</dbReference>
<evidence type="ECO:0000256" key="2">
    <source>
        <dbReference type="ARBA" id="ARBA00003120"/>
    </source>
</evidence>
<dbReference type="GO" id="GO:0046872">
    <property type="term" value="F:metal ion binding"/>
    <property type="evidence" value="ECO:0007669"/>
    <property type="project" value="UniProtKB-KW"/>
</dbReference>
<dbReference type="RefSeq" id="WP_093253041.1">
    <property type="nucleotide sequence ID" value="NZ_FNQM01000005.1"/>
</dbReference>
<proteinExistence type="inferred from homology"/>
<dbReference type="GO" id="GO:0051536">
    <property type="term" value="F:iron-sulfur cluster binding"/>
    <property type="evidence" value="ECO:0007669"/>
    <property type="project" value="UniProtKB-KW"/>
</dbReference>
<evidence type="ECO:0000256" key="1">
    <source>
        <dbReference type="ARBA" id="ARBA00001933"/>
    </source>
</evidence>
<evidence type="ECO:0000259" key="11">
    <source>
        <dbReference type="Pfam" id="PF00266"/>
    </source>
</evidence>
<comment type="cofactor">
    <cofactor evidence="1">
        <name>pyridoxal 5'-phosphate</name>
        <dbReference type="ChEBI" id="CHEBI:597326"/>
    </cofactor>
</comment>
<feature type="domain" description="Aminotransferase class V" evidence="11">
    <location>
        <begin position="5"/>
        <end position="346"/>
    </location>
</feature>
<keyword evidence="13" id="KW-1185">Reference proteome</keyword>
<dbReference type="Gene3D" id="3.40.640.10">
    <property type="entry name" value="Type I PLP-dependent aspartate aminotransferase-like (Major domain)"/>
    <property type="match status" value="1"/>
</dbReference>
<evidence type="ECO:0000313" key="12">
    <source>
        <dbReference type="EMBL" id="SEA45770.1"/>
    </source>
</evidence>
<dbReference type="GO" id="GO:0031071">
    <property type="term" value="F:cysteine desulfurase activity"/>
    <property type="evidence" value="ECO:0007669"/>
    <property type="project" value="UniProtKB-EC"/>
</dbReference>
<keyword evidence="6" id="KW-0479">Metal-binding</keyword>
<evidence type="ECO:0000256" key="7">
    <source>
        <dbReference type="ARBA" id="ARBA00022898"/>
    </source>
</evidence>
<organism evidence="12 13">
    <name type="scientific">Rubrimonas cliftonensis</name>
    <dbReference type="NCBI Taxonomy" id="89524"/>
    <lineage>
        <taxon>Bacteria</taxon>
        <taxon>Pseudomonadati</taxon>
        <taxon>Pseudomonadota</taxon>
        <taxon>Alphaproteobacteria</taxon>
        <taxon>Rhodobacterales</taxon>
        <taxon>Paracoccaceae</taxon>
        <taxon>Rubrimonas</taxon>
    </lineage>
</organism>
<dbReference type="InterPro" id="IPR016454">
    <property type="entry name" value="Cysteine_dSase"/>
</dbReference>
<name>A0A1H4BCA6_9RHOB</name>
<dbReference type="EMBL" id="FNQM01000005">
    <property type="protein sequence ID" value="SEA45770.1"/>
    <property type="molecule type" value="Genomic_DNA"/>
</dbReference>
<gene>
    <name evidence="12" type="ORF">SAMN05444370_105131</name>
</gene>
<sequence length="362" mass="36595">MTQRVYLDWNATAPLRPEARAAMLAAMDALGNPSSVHAEGRAARAILEVARADVAALAGCAPEAVVFTSGATEAAALAAPGLPMRCSAVEHDAVALRYGLASALPVDGDGVAVLDSVEDGAPLALMAAQNETGALQPVAEAAARAPVFCDAAQAVGRVAFDFDGLGIRAAAVSAHKLGGPAGVGAAILRDGRAGDGWLTAQTGGGFGQEKGARPGTQNLIGVAGFGAAAAAAARDLDGGVWERVRALRDAMEARLVEAAPDAIIISHGAPRLPNTTCVATPGWRAETQVMQVDLAGFAVSAGAACSSGKVGPSRALRAMGLDEDIASSAIRISLGPTTTRHDIDRFCAAWAGFHARRRDRAA</sequence>
<dbReference type="Proteomes" id="UP000198703">
    <property type="component" value="Unassembled WGS sequence"/>
</dbReference>
<evidence type="ECO:0000256" key="8">
    <source>
        <dbReference type="ARBA" id="ARBA00023004"/>
    </source>
</evidence>
<reference evidence="12 13" key="1">
    <citation type="submission" date="2016-10" db="EMBL/GenBank/DDBJ databases">
        <authorList>
            <person name="de Groot N.N."/>
        </authorList>
    </citation>
    <scope>NUCLEOTIDE SEQUENCE [LARGE SCALE GENOMIC DNA]</scope>
    <source>
        <strain evidence="12 13">DSM 15345</strain>
    </source>
</reference>
<dbReference type="STRING" id="89524.SAMN05444370_105131"/>
<dbReference type="InterPro" id="IPR015424">
    <property type="entry name" value="PyrdxlP-dep_Trfase"/>
</dbReference>
<dbReference type="Gene3D" id="1.10.260.50">
    <property type="match status" value="1"/>
</dbReference>
<evidence type="ECO:0000256" key="6">
    <source>
        <dbReference type="ARBA" id="ARBA00022723"/>
    </source>
</evidence>
<dbReference type="SUPFAM" id="SSF53383">
    <property type="entry name" value="PLP-dependent transferases"/>
    <property type="match status" value="1"/>
</dbReference>
<keyword evidence="9" id="KW-0411">Iron-sulfur</keyword>
<comment type="similarity">
    <text evidence="3">Belongs to the class-V pyridoxal-phosphate-dependent aminotransferase family. NifS/IscS subfamily.</text>
</comment>
<comment type="function">
    <text evidence="2">Catalyzes the removal of elemental sulfur atoms from cysteine to produce alanine. Seems to participate in the biosynthesis of the nitrogenase metalloclusters by providing the inorganic sulfur required for the Fe-S core formation.</text>
</comment>
<keyword evidence="8" id="KW-0408">Iron</keyword>
<evidence type="ECO:0000256" key="10">
    <source>
        <dbReference type="ARBA" id="ARBA00050776"/>
    </source>
</evidence>
<dbReference type="OrthoDB" id="9808002at2"/>
<dbReference type="PIRSF" id="PIRSF005572">
    <property type="entry name" value="NifS"/>
    <property type="match status" value="1"/>
</dbReference>
<dbReference type="InterPro" id="IPR015421">
    <property type="entry name" value="PyrdxlP-dep_Trfase_major"/>
</dbReference>
<evidence type="ECO:0000256" key="3">
    <source>
        <dbReference type="ARBA" id="ARBA00006490"/>
    </source>
</evidence>
<keyword evidence="7" id="KW-0663">Pyridoxal phosphate</keyword>
<evidence type="ECO:0000313" key="13">
    <source>
        <dbReference type="Proteomes" id="UP000198703"/>
    </source>
</evidence>
<dbReference type="Pfam" id="PF00266">
    <property type="entry name" value="Aminotran_5"/>
    <property type="match status" value="1"/>
</dbReference>
<dbReference type="Gene3D" id="3.90.1150.10">
    <property type="entry name" value="Aspartate Aminotransferase, domain 1"/>
    <property type="match status" value="1"/>
</dbReference>
<protein>
    <recommendedName>
        <fullName evidence="4">Cysteine desulfurase</fullName>
    </recommendedName>
</protein>
<keyword evidence="5" id="KW-0808">Transferase</keyword>
<dbReference type="PANTHER" id="PTHR11601">
    <property type="entry name" value="CYSTEINE DESULFURYLASE FAMILY MEMBER"/>
    <property type="match status" value="1"/>
</dbReference>
<accession>A0A1H4BCA6</accession>